<feature type="transmembrane region" description="Helical" evidence="7">
    <location>
        <begin position="333"/>
        <end position="361"/>
    </location>
</feature>
<dbReference type="InterPro" id="IPR001173">
    <property type="entry name" value="Glyco_trans_2-like"/>
</dbReference>
<evidence type="ECO:0000256" key="2">
    <source>
        <dbReference type="ARBA" id="ARBA00022676"/>
    </source>
</evidence>
<keyword evidence="3" id="KW-0808">Transferase</keyword>
<dbReference type="Pfam" id="PF13632">
    <property type="entry name" value="Glyco_trans_2_3"/>
    <property type="match status" value="1"/>
</dbReference>
<dbReference type="Proteomes" id="UP000179243">
    <property type="component" value="Unassembled WGS sequence"/>
</dbReference>
<feature type="transmembrane region" description="Helical" evidence="7">
    <location>
        <begin position="23"/>
        <end position="40"/>
    </location>
</feature>
<name>A0A1F7F6W7_UNCRA</name>
<feature type="transmembrane region" description="Helical" evidence="7">
    <location>
        <begin position="373"/>
        <end position="395"/>
    </location>
</feature>
<keyword evidence="4 7" id="KW-0812">Transmembrane</keyword>
<comment type="caution">
    <text evidence="9">The sequence shown here is derived from an EMBL/GenBank/DDBJ whole genome shotgun (WGS) entry which is preliminary data.</text>
</comment>
<dbReference type="SUPFAM" id="SSF53448">
    <property type="entry name" value="Nucleotide-diphospho-sugar transferases"/>
    <property type="match status" value="1"/>
</dbReference>
<evidence type="ECO:0000256" key="6">
    <source>
        <dbReference type="ARBA" id="ARBA00023136"/>
    </source>
</evidence>
<protein>
    <recommendedName>
        <fullName evidence="8">Glycosyltransferase 2-like domain-containing protein</fullName>
    </recommendedName>
</protein>
<feature type="transmembrane region" description="Helical" evidence="7">
    <location>
        <begin position="479"/>
        <end position="499"/>
    </location>
</feature>
<proteinExistence type="predicted"/>
<dbReference type="PANTHER" id="PTHR43867">
    <property type="entry name" value="CELLULOSE SYNTHASE CATALYTIC SUBUNIT A [UDP-FORMING]"/>
    <property type="match status" value="1"/>
</dbReference>
<evidence type="ECO:0000256" key="4">
    <source>
        <dbReference type="ARBA" id="ARBA00022692"/>
    </source>
</evidence>
<dbReference type="InterPro" id="IPR029044">
    <property type="entry name" value="Nucleotide-diphossugar_trans"/>
</dbReference>
<keyword evidence="5 7" id="KW-1133">Transmembrane helix</keyword>
<evidence type="ECO:0000256" key="1">
    <source>
        <dbReference type="ARBA" id="ARBA00004141"/>
    </source>
</evidence>
<dbReference type="GO" id="GO:0005886">
    <property type="term" value="C:plasma membrane"/>
    <property type="evidence" value="ECO:0007669"/>
    <property type="project" value="TreeGrafter"/>
</dbReference>
<comment type="subcellular location">
    <subcellularLocation>
        <location evidence="1">Membrane</location>
        <topology evidence="1">Multi-pass membrane protein</topology>
    </subcellularLocation>
</comment>
<organism evidence="9 10">
    <name type="scientific">Candidatus Raymondbacteria bacterium RIFOXYD12_FULL_49_13</name>
    <dbReference type="NCBI Taxonomy" id="1817890"/>
    <lineage>
        <taxon>Bacteria</taxon>
        <taxon>Raymondiibacteriota</taxon>
    </lineage>
</organism>
<evidence type="ECO:0000256" key="5">
    <source>
        <dbReference type="ARBA" id="ARBA00022989"/>
    </source>
</evidence>
<dbReference type="PANTHER" id="PTHR43867:SF2">
    <property type="entry name" value="CELLULOSE SYNTHASE CATALYTIC SUBUNIT A [UDP-FORMING]"/>
    <property type="match status" value="1"/>
</dbReference>
<reference evidence="9 10" key="1">
    <citation type="journal article" date="2016" name="Nat. Commun.">
        <title>Thousands of microbial genomes shed light on interconnected biogeochemical processes in an aquifer system.</title>
        <authorList>
            <person name="Anantharaman K."/>
            <person name="Brown C.T."/>
            <person name="Hug L.A."/>
            <person name="Sharon I."/>
            <person name="Castelle C.J."/>
            <person name="Probst A.J."/>
            <person name="Thomas B.C."/>
            <person name="Singh A."/>
            <person name="Wilkins M.J."/>
            <person name="Karaoz U."/>
            <person name="Brodie E.L."/>
            <person name="Williams K.H."/>
            <person name="Hubbard S.S."/>
            <person name="Banfield J.F."/>
        </authorList>
    </citation>
    <scope>NUCLEOTIDE SEQUENCE [LARGE SCALE GENOMIC DNA]</scope>
</reference>
<keyword evidence="2" id="KW-0328">Glycosyltransferase</keyword>
<evidence type="ECO:0000256" key="7">
    <source>
        <dbReference type="SAM" id="Phobius"/>
    </source>
</evidence>
<evidence type="ECO:0000313" key="9">
    <source>
        <dbReference type="EMBL" id="OGK02312.1"/>
    </source>
</evidence>
<feature type="transmembrane region" description="Helical" evidence="7">
    <location>
        <begin position="52"/>
        <end position="76"/>
    </location>
</feature>
<keyword evidence="6 7" id="KW-0472">Membrane</keyword>
<feature type="transmembrane region" description="Helical" evidence="7">
    <location>
        <begin position="446"/>
        <end position="467"/>
    </location>
</feature>
<dbReference type="InterPro" id="IPR050321">
    <property type="entry name" value="Glycosyltr_2/OpgH_subfam"/>
</dbReference>
<evidence type="ECO:0000259" key="8">
    <source>
        <dbReference type="Pfam" id="PF13632"/>
    </source>
</evidence>
<dbReference type="EMBL" id="MFYX01000110">
    <property type="protein sequence ID" value="OGK02312.1"/>
    <property type="molecule type" value="Genomic_DNA"/>
</dbReference>
<accession>A0A1F7F6W7</accession>
<evidence type="ECO:0000256" key="3">
    <source>
        <dbReference type="ARBA" id="ARBA00022679"/>
    </source>
</evidence>
<sequence>MTRGSTICDMGTTTVQVRLRDRILLVILVIAGIESALYYADYWFLGGHRKNIILFIILSYAIFRGVGRSIVSWIFFQFVNIPVFRQAPTGLSVDIMTTAMPGEPYSMFEATLRAIQNITYPHSTFLLDGGNDPALKALCGGLGITHVNCQGVGGAKAGKINHCLTQYAQGEYVLILDPDHIPKPDFLDRALPCFTDDKVGFVQVVQAYYNQERTVVAHAAAEQTFGFYGPLMMALDGLGMSIAIGANCLFRRAALDSIGGHAVDLAEDACTSMRVHAAGWKSRYLPYRASCGLVPEDLQTFFKQQLKWATGMFNLFFHEYPRLFQKFNIQEKVYYFFAGSFYLNGFAAFLTIITPILFLFFQVYAVEMPLSGFFLHIAPYILFSFIINLFVQRWYSDKGEHGFPWRSMFLEKGTWHIYTISLFYALAGRKVPYLPTPKTGAHRTSLSLLIPHMAAVVLSLAAIAYPFMYYHRIDHGTQLMMAFALMNAISLTPVIVWGLRGHLERAQ</sequence>
<feature type="domain" description="Glycosyltransferase 2-like" evidence="8">
    <location>
        <begin position="172"/>
        <end position="376"/>
    </location>
</feature>
<dbReference type="GO" id="GO:0016758">
    <property type="term" value="F:hexosyltransferase activity"/>
    <property type="evidence" value="ECO:0007669"/>
    <property type="project" value="TreeGrafter"/>
</dbReference>
<gene>
    <name evidence="9" type="ORF">A2519_16730</name>
</gene>
<dbReference type="AlphaFoldDB" id="A0A1F7F6W7"/>
<evidence type="ECO:0000313" key="10">
    <source>
        <dbReference type="Proteomes" id="UP000179243"/>
    </source>
</evidence>
<dbReference type="Gene3D" id="3.90.550.10">
    <property type="entry name" value="Spore Coat Polysaccharide Biosynthesis Protein SpsA, Chain A"/>
    <property type="match status" value="1"/>
</dbReference>